<evidence type="ECO:0000256" key="10">
    <source>
        <dbReference type="ARBA" id="ARBA00022842"/>
    </source>
</evidence>
<dbReference type="SMART" id="SM00873">
    <property type="entry name" value="B3_4"/>
    <property type="match status" value="1"/>
</dbReference>
<dbReference type="EC" id="6.1.1.20" evidence="4"/>
<dbReference type="SUPFAM" id="SSF46955">
    <property type="entry name" value="Putative DNA-binding domain"/>
    <property type="match status" value="2"/>
</dbReference>
<gene>
    <name evidence="14" type="ordered locus">Smar_0250</name>
</gene>
<dbReference type="Gene3D" id="3.50.40.10">
    <property type="entry name" value="Phenylalanyl-trna Synthetase, Chain B, domain 3"/>
    <property type="match status" value="1"/>
</dbReference>
<dbReference type="Pfam" id="PF17759">
    <property type="entry name" value="tRNA_synthFbeta"/>
    <property type="match status" value="1"/>
</dbReference>
<keyword evidence="12" id="KW-0030">Aminoacyl-tRNA synthetase</keyword>
<dbReference type="InterPro" id="IPR045060">
    <property type="entry name" value="Phe-tRNA-ligase_IIc_bsu"/>
</dbReference>
<dbReference type="GO" id="GO:0003723">
    <property type="term" value="F:RNA binding"/>
    <property type="evidence" value="ECO:0007669"/>
    <property type="project" value="InterPro"/>
</dbReference>
<evidence type="ECO:0000313" key="15">
    <source>
        <dbReference type="Proteomes" id="UP000000254"/>
    </source>
</evidence>
<dbReference type="InterPro" id="IPR005146">
    <property type="entry name" value="B3/B4_tRNA-bd"/>
</dbReference>
<dbReference type="PROSITE" id="PS51483">
    <property type="entry name" value="B5"/>
    <property type="match status" value="1"/>
</dbReference>
<evidence type="ECO:0000256" key="8">
    <source>
        <dbReference type="ARBA" id="ARBA00022741"/>
    </source>
</evidence>
<dbReference type="KEGG" id="smr:Smar_0250"/>
<dbReference type="Pfam" id="PF03484">
    <property type="entry name" value="B5"/>
    <property type="match status" value="1"/>
</dbReference>
<comment type="subcellular location">
    <subcellularLocation>
        <location evidence="2">Cytoplasm</location>
    </subcellularLocation>
</comment>
<dbReference type="HOGENOM" id="CLU_020279_3_0_2"/>
<accession>A3DL53</accession>
<protein>
    <recommendedName>
        <fullName evidence="4">phenylalanine--tRNA ligase</fullName>
        <ecNumber evidence="4">6.1.1.20</ecNumber>
    </recommendedName>
</protein>
<dbReference type="SUPFAM" id="SSF55681">
    <property type="entry name" value="Class II aaRS and biotin synthetases"/>
    <property type="match status" value="1"/>
</dbReference>
<keyword evidence="8" id="KW-0547">Nucleotide-binding</keyword>
<dbReference type="InterPro" id="IPR009061">
    <property type="entry name" value="DNA-bd_dom_put_sf"/>
</dbReference>
<reference evidence="15" key="1">
    <citation type="journal article" date="2009" name="BMC Genomics">
        <title>The complete genome sequence of Staphylothermus marinus reveals differences in sulfur metabolism among heterotrophic Crenarchaeota.</title>
        <authorList>
            <person name="Anderson I.J."/>
            <person name="Dharmarajan L."/>
            <person name="Rodriguez J."/>
            <person name="Hooper S."/>
            <person name="Porat I."/>
            <person name="Ulrich L.E."/>
            <person name="Elkins J.G."/>
            <person name="Mavromatis K."/>
            <person name="Sun H."/>
            <person name="Land M."/>
            <person name="Lapidus A."/>
            <person name="Lucas S."/>
            <person name="Barry K."/>
            <person name="Huber H."/>
            <person name="Zhulin I.B."/>
            <person name="Whitman W.B."/>
            <person name="Mukhopadhyay B."/>
            <person name="Woese C."/>
            <person name="Bristow J."/>
            <person name="Kyrpides N."/>
        </authorList>
    </citation>
    <scope>NUCLEOTIDE SEQUENCE [LARGE SCALE GENOMIC DNA]</scope>
    <source>
        <strain evidence="15">ATCC 43588 / DSM 3639 / JCM 9404 / F1</strain>
    </source>
</reference>
<name>A3DL53_STAMF</name>
<comment type="similarity">
    <text evidence="3">Belongs to the phenylalanyl-tRNA synthetase beta subunit family. Type 2 subfamily.</text>
</comment>
<reference evidence="14 15" key="2">
    <citation type="journal article" date="2009" name="Stand. Genomic Sci.">
        <title>Complete genome sequence of Staphylothermus marinus Stetter and Fiala 1986 type strain F1.</title>
        <authorList>
            <person name="Anderson I.J."/>
            <person name="Sun H."/>
            <person name="Lapidus A."/>
            <person name="Copeland A."/>
            <person name="Glavina Del Rio T."/>
            <person name="Tice H."/>
            <person name="Dalin E."/>
            <person name="Lucas S."/>
            <person name="Barry K."/>
            <person name="Land M."/>
            <person name="Richardson P."/>
            <person name="Huber H."/>
            <person name="Kyrpides N.C."/>
        </authorList>
    </citation>
    <scope>NUCLEOTIDE SEQUENCE [LARGE SCALE GENOMIC DNA]</scope>
    <source>
        <strain evidence="15">ATCC 43588 / DSM 3639 / JCM 9404 / F1</strain>
    </source>
</reference>
<dbReference type="Gene3D" id="3.30.930.10">
    <property type="entry name" value="Bira Bifunctional Protein, Domain 2"/>
    <property type="match status" value="1"/>
</dbReference>
<dbReference type="InterPro" id="IPR041616">
    <property type="entry name" value="PheRS_beta_core"/>
</dbReference>
<dbReference type="GO" id="GO:0006432">
    <property type="term" value="P:phenylalanyl-tRNA aminoacylation"/>
    <property type="evidence" value="ECO:0007669"/>
    <property type="project" value="InterPro"/>
</dbReference>
<dbReference type="AlphaFoldDB" id="A3DL53"/>
<dbReference type="SUPFAM" id="SSF56037">
    <property type="entry name" value="PheT/TilS domain"/>
    <property type="match status" value="1"/>
</dbReference>
<evidence type="ECO:0000256" key="9">
    <source>
        <dbReference type="ARBA" id="ARBA00022840"/>
    </source>
</evidence>
<evidence type="ECO:0000256" key="2">
    <source>
        <dbReference type="ARBA" id="ARBA00004496"/>
    </source>
</evidence>
<keyword evidence="7" id="KW-0479">Metal-binding</keyword>
<dbReference type="OrthoDB" id="10073at2157"/>
<sequence>MPVIRIAKWDLERLIGRILSNEEIMDYLPRIKCEVETISEDGEVEYEATHDRPDLYSVEGVARNLRYFLGIKSRNYKFVDEGVKAYNMGIPRRPYVAFAIVKDLELDHESVRQIMQLQEKLATTYGRSRRKASIGVYDLDKFKMPVYYELRDPDNTSFIPLNEKEEMNLREILEKTEKGQIYGHIIKDWNKYPVIRDSEGKILSLVPIINSEDTRVTMYTKNVLIDSTGLDPRTVVDLVTIMATSIAERSTSKTIVFVDTIMPDNTTLRAPRDKGPTIELHLDDVEKILGIKIDTKNILKYLNKMGHETVEVRNNTIKIVTPPYRIDIKSWIDIVEDIAMAIGYDIIGIKANKLPPATHPGRIHPLEYISRLIRKILVGYGYTEITSYMMSNPRAQLEMFGLTDEKIITVLNPKMDKYTGLRRWLTPGLLEVIVENKEKQSSMKIFEIGDVAILDPNTETGARIERRVGIAITHGKATLTDGLAIVSTILNRLKLNPTFEKTYIQGMLPERTASIKIGGEEIGFVAEIRPDLLYSLGVPFPVVVSEIVLNKLLIILRQ</sequence>
<dbReference type="InterPro" id="IPR005147">
    <property type="entry name" value="tRNA_synthase_B5-dom"/>
</dbReference>
<keyword evidence="9" id="KW-0067">ATP-binding</keyword>
<evidence type="ECO:0000256" key="11">
    <source>
        <dbReference type="ARBA" id="ARBA00022917"/>
    </source>
</evidence>
<organism evidence="14 15">
    <name type="scientific">Staphylothermus marinus (strain ATCC 43588 / DSM 3639 / JCM 9404 / F1)</name>
    <dbReference type="NCBI Taxonomy" id="399550"/>
    <lineage>
        <taxon>Archaea</taxon>
        <taxon>Thermoproteota</taxon>
        <taxon>Thermoprotei</taxon>
        <taxon>Desulfurococcales</taxon>
        <taxon>Desulfurococcaceae</taxon>
        <taxon>Staphylothermus</taxon>
    </lineage>
</organism>
<dbReference type="NCBIfam" id="TIGR00471">
    <property type="entry name" value="pheT_arch"/>
    <property type="match status" value="1"/>
</dbReference>
<evidence type="ECO:0000256" key="5">
    <source>
        <dbReference type="ARBA" id="ARBA00022490"/>
    </source>
</evidence>
<dbReference type="GO" id="GO:0005524">
    <property type="term" value="F:ATP binding"/>
    <property type="evidence" value="ECO:0007669"/>
    <property type="project" value="UniProtKB-KW"/>
</dbReference>
<dbReference type="PANTHER" id="PTHR10947">
    <property type="entry name" value="PHENYLALANYL-TRNA SYNTHETASE BETA CHAIN AND LEUCINE-RICH REPEAT-CONTAINING PROTEIN 47"/>
    <property type="match status" value="1"/>
</dbReference>
<keyword evidence="5" id="KW-0963">Cytoplasm</keyword>
<proteinExistence type="inferred from homology"/>
<dbReference type="GO" id="GO:0004826">
    <property type="term" value="F:phenylalanine-tRNA ligase activity"/>
    <property type="evidence" value="ECO:0007669"/>
    <property type="project" value="UniProtKB-EC"/>
</dbReference>
<keyword evidence="10" id="KW-0460">Magnesium</keyword>
<evidence type="ECO:0000313" key="14">
    <source>
        <dbReference type="EMBL" id="ABN69363.1"/>
    </source>
</evidence>
<dbReference type="Pfam" id="PF03483">
    <property type="entry name" value="B3_4"/>
    <property type="match status" value="1"/>
</dbReference>
<keyword evidence="6 14" id="KW-0436">Ligase</keyword>
<dbReference type="InterPro" id="IPR045864">
    <property type="entry name" value="aa-tRNA-synth_II/BPL/LPL"/>
</dbReference>
<evidence type="ECO:0000256" key="4">
    <source>
        <dbReference type="ARBA" id="ARBA00012814"/>
    </source>
</evidence>
<dbReference type="InterPro" id="IPR020825">
    <property type="entry name" value="Phe-tRNA_synthase-like_B3/B4"/>
</dbReference>
<dbReference type="Proteomes" id="UP000000254">
    <property type="component" value="Chromosome"/>
</dbReference>
<dbReference type="EMBL" id="CP000575">
    <property type="protein sequence ID" value="ABN69363.1"/>
    <property type="molecule type" value="Genomic_DNA"/>
</dbReference>
<dbReference type="GO" id="GO:0009328">
    <property type="term" value="C:phenylalanine-tRNA ligase complex"/>
    <property type="evidence" value="ECO:0007669"/>
    <property type="project" value="TreeGrafter"/>
</dbReference>
<dbReference type="Gene3D" id="3.30.56.10">
    <property type="match status" value="2"/>
</dbReference>
<evidence type="ECO:0000256" key="7">
    <source>
        <dbReference type="ARBA" id="ARBA00022723"/>
    </source>
</evidence>
<dbReference type="GO" id="GO:0000287">
    <property type="term" value="F:magnesium ion binding"/>
    <property type="evidence" value="ECO:0007669"/>
    <property type="project" value="InterPro"/>
</dbReference>
<dbReference type="InterPro" id="IPR004531">
    <property type="entry name" value="Phe-tRNA-synth_IIc_bsu_arc_euk"/>
</dbReference>
<dbReference type="PANTHER" id="PTHR10947:SF0">
    <property type="entry name" value="PHENYLALANINE--TRNA LIGASE BETA SUBUNIT"/>
    <property type="match status" value="1"/>
</dbReference>
<evidence type="ECO:0000259" key="13">
    <source>
        <dbReference type="PROSITE" id="PS51483"/>
    </source>
</evidence>
<feature type="domain" description="B5" evidence="13">
    <location>
        <begin position="273"/>
        <end position="349"/>
    </location>
</feature>
<dbReference type="eggNOG" id="arCOG00412">
    <property type="taxonomic scope" value="Archaea"/>
</dbReference>
<evidence type="ECO:0000256" key="12">
    <source>
        <dbReference type="ARBA" id="ARBA00023146"/>
    </source>
</evidence>
<evidence type="ECO:0000256" key="6">
    <source>
        <dbReference type="ARBA" id="ARBA00022598"/>
    </source>
</evidence>
<keyword evidence="11" id="KW-0648">Protein biosynthesis</keyword>
<evidence type="ECO:0000256" key="3">
    <source>
        <dbReference type="ARBA" id="ARBA00007438"/>
    </source>
</evidence>
<dbReference type="SMART" id="SM00874">
    <property type="entry name" value="B5"/>
    <property type="match status" value="1"/>
</dbReference>
<comment type="cofactor">
    <cofactor evidence="1">
        <name>Mg(2+)</name>
        <dbReference type="ChEBI" id="CHEBI:18420"/>
    </cofactor>
</comment>
<evidence type="ECO:0000256" key="1">
    <source>
        <dbReference type="ARBA" id="ARBA00001946"/>
    </source>
</evidence>
<dbReference type="STRING" id="399550.Smar_0250"/>
<keyword evidence="15" id="KW-1185">Reference proteome</keyword>